<proteinExistence type="predicted"/>
<feature type="compositionally biased region" description="Polar residues" evidence="1">
    <location>
        <begin position="111"/>
        <end position="121"/>
    </location>
</feature>
<dbReference type="Proteomes" id="UP001162972">
    <property type="component" value="Chromosome 16"/>
</dbReference>
<feature type="compositionally biased region" description="Polar residues" evidence="1">
    <location>
        <begin position="432"/>
        <end position="441"/>
    </location>
</feature>
<feature type="compositionally biased region" description="Basic and acidic residues" evidence="1">
    <location>
        <begin position="811"/>
        <end position="826"/>
    </location>
</feature>
<organism evidence="2 3">
    <name type="scientific">Salix udensis</name>
    <dbReference type="NCBI Taxonomy" id="889485"/>
    <lineage>
        <taxon>Eukaryota</taxon>
        <taxon>Viridiplantae</taxon>
        <taxon>Streptophyta</taxon>
        <taxon>Embryophyta</taxon>
        <taxon>Tracheophyta</taxon>
        <taxon>Spermatophyta</taxon>
        <taxon>Magnoliopsida</taxon>
        <taxon>eudicotyledons</taxon>
        <taxon>Gunneridae</taxon>
        <taxon>Pentapetalae</taxon>
        <taxon>rosids</taxon>
        <taxon>fabids</taxon>
        <taxon>Malpighiales</taxon>
        <taxon>Salicaceae</taxon>
        <taxon>Saliceae</taxon>
        <taxon>Salix</taxon>
    </lineage>
</organism>
<dbReference type="EMBL" id="JAPFFJ010000006">
    <property type="protein sequence ID" value="KAJ6423947.1"/>
    <property type="molecule type" value="Genomic_DNA"/>
</dbReference>
<feature type="compositionally biased region" description="Basic and acidic residues" evidence="1">
    <location>
        <begin position="628"/>
        <end position="646"/>
    </location>
</feature>
<feature type="compositionally biased region" description="Basic and acidic residues" evidence="1">
    <location>
        <begin position="139"/>
        <end position="157"/>
    </location>
</feature>
<keyword evidence="3" id="KW-1185">Reference proteome</keyword>
<feature type="compositionally biased region" description="Polar residues" evidence="1">
    <location>
        <begin position="252"/>
        <end position="261"/>
    </location>
</feature>
<feature type="compositionally biased region" description="Polar residues" evidence="1">
    <location>
        <begin position="522"/>
        <end position="531"/>
    </location>
</feature>
<feature type="region of interest" description="Disordered" evidence="1">
    <location>
        <begin position="586"/>
        <end position="709"/>
    </location>
</feature>
<protein>
    <submittedName>
        <fullName evidence="2">Uncharacterized protein</fullName>
    </submittedName>
</protein>
<feature type="region of interest" description="Disordered" evidence="1">
    <location>
        <begin position="811"/>
        <end position="874"/>
    </location>
</feature>
<feature type="compositionally biased region" description="Polar residues" evidence="1">
    <location>
        <begin position="650"/>
        <end position="660"/>
    </location>
</feature>
<comment type="caution">
    <text evidence="2">The sequence shown here is derived from an EMBL/GenBank/DDBJ whole genome shotgun (WGS) entry which is preliminary data.</text>
</comment>
<feature type="compositionally biased region" description="Polar residues" evidence="1">
    <location>
        <begin position="738"/>
        <end position="750"/>
    </location>
</feature>
<feature type="compositionally biased region" description="Polar residues" evidence="1">
    <location>
        <begin position="342"/>
        <end position="351"/>
    </location>
</feature>
<evidence type="ECO:0000313" key="3">
    <source>
        <dbReference type="Proteomes" id="UP001162972"/>
    </source>
</evidence>
<feature type="compositionally biased region" description="Basic and acidic residues" evidence="1">
    <location>
        <begin position="365"/>
        <end position="375"/>
    </location>
</feature>
<dbReference type="AlphaFoldDB" id="A0AAD6KI57"/>
<feature type="compositionally biased region" description="Polar residues" evidence="1">
    <location>
        <begin position="159"/>
        <end position="171"/>
    </location>
</feature>
<feature type="compositionally biased region" description="Basic and acidic residues" evidence="1">
    <location>
        <begin position="275"/>
        <end position="285"/>
    </location>
</feature>
<name>A0AAD6KI57_9ROSI</name>
<gene>
    <name evidence="2" type="ORF">OIU84_024842</name>
</gene>
<accession>A0AAD6KI57</accession>
<feature type="compositionally biased region" description="Basic and acidic residues" evidence="1">
    <location>
        <begin position="82"/>
        <end position="102"/>
    </location>
</feature>
<feature type="compositionally biased region" description="Basic and acidic residues" evidence="1">
    <location>
        <begin position="722"/>
        <end position="736"/>
    </location>
</feature>
<feature type="compositionally biased region" description="Polar residues" evidence="1">
    <location>
        <begin position="828"/>
        <end position="840"/>
    </location>
</feature>
<feature type="compositionally biased region" description="Basic and acidic residues" evidence="1">
    <location>
        <begin position="236"/>
        <end position="246"/>
    </location>
</feature>
<feature type="compositionally biased region" description="Basic and acidic residues" evidence="1">
    <location>
        <begin position="185"/>
        <end position="195"/>
    </location>
</feature>
<feature type="region of interest" description="Disordered" evidence="1">
    <location>
        <begin position="722"/>
        <end position="787"/>
    </location>
</feature>
<feature type="compositionally biased region" description="Basic and acidic residues" evidence="1">
    <location>
        <begin position="455"/>
        <end position="465"/>
    </location>
</feature>
<feature type="region of interest" description="Disordered" evidence="1">
    <location>
        <begin position="52"/>
        <end position="560"/>
    </location>
</feature>
<evidence type="ECO:0000256" key="1">
    <source>
        <dbReference type="SAM" id="MobiDB-lite"/>
    </source>
</evidence>
<feature type="compositionally biased region" description="Basic and acidic residues" evidence="1">
    <location>
        <begin position="596"/>
        <end position="613"/>
    </location>
</feature>
<reference evidence="2 3" key="1">
    <citation type="journal article" date="2023" name="Int. J. Mol. Sci.">
        <title>De Novo Assembly and Annotation of 11 Diverse Shrub Willow (Salix) Genomes Reveals Novel Gene Organization in Sex-Linked Regions.</title>
        <authorList>
            <person name="Hyden B."/>
            <person name="Feng K."/>
            <person name="Yates T.B."/>
            <person name="Jawdy S."/>
            <person name="Cereghino C."/>
            <person name="Smart L.B."/>
            <person name="Muchero W."/>
        </authorList>
    </citation>
    <scope>NUCLEOTIDE SEQUENCE [LARGE SCALE GENOMIC DNA]</scope>
    <source>
        <tissue evidence="2">Shoot tip</tissue>
    </source>
</reference>
<feature type="compositionally biased region" description="Basic and acidic residues" evidence="1">
    <location>
        <begin position="476"/>
        <end position="486"/>
    </location>
</feature>
<evidence type="ECO:0000313" key="2">
    <source>
        <dbReference type="EMBL" id="KAJ6423947.1"/>
    </source>
</evidence>
<sequence length="874" mass="96714">MILNKNCRELNQENLKSHQLLWLLKLRQDILSDKVDGITGQEEVVTIQNIEETVEKEEHGSSDKEGEENDSNPDLTVAAQESVRETSEVQGDSEKELLRIEPEEPEEPSTIMASETETGTLSDKIDDITGQEEAVTIHNIEETVEKEEHGSLDKEGEGNDSNPNLTVANQESVREASEVQEDSEKELLRIERGEPEEPSTIMASETEADNLSDKVDGITGQEEAVTIQNIEETVEKEEHESSNKEGEENESTPDLTVANQESVREASEVQDDSEKELPRIERGEPEEPSTIMASETEADTLSDKVDGITGQEEVVTIQNIEETVEKEEHGSSDKEGEENDSTPDLTVANQDSVREASEVQEDSEKELPRIERGEPEEPLTIMASETEADTLSDKVDGITGQEEAVTIQNIEETVEKEEHGSSDKEGEENESTPELTVANQDSVREASEVQDDSEKELPRIERGEPEEPSTIMVSKTEADTLSDKVDGITGQEEVVTIQNIEETMEKEEHGSSDKEGEENDSNPDLTVANQESVREASEVQGDSEQELSRIELGEPEEPSTIMASEIEADNLSDKVDGITGQEEVVTIQNIEETVEKEEHGSSDKEGERNDRNLDLIVANQEEAVTIHNIEETVEKEEHESSDKEGEGNDINPNLTVANQESVREASEVQGDFEQELPRIEPEEPEESSTIMASETEVDTLSDKIDGITGQEKAVTIHNIEETMEKEEHGSLGKEGEGNDSNLDLTVANQDSVREVSEVQDDSEKELLRIEPGEPEEPSTIMASETEVGTLSDKIDDITGQEKVFTIHNIEETVEKEEHGSSDKEGEGNDSNLDLTVTNQDSVREASEVQSDAEQELSRIEPEEDPKESSTIMAF</sequence>